<dbReference type="InterPro" id="IPR040248">
    <property type="entry name" value="RRBP1"/>
</dbReference>
<dbReference type="AlphaFoldDB" id="A0A9W2ZVW1"/>
<keyword evidence="1" id="KW-0175">Coiled coil</keyword>
<feature type="coiled-coil region" evidence="1">
    <location>
        <begin position="1044"/>
        <end position="1074"/>
    </location>
</feature>
<proteinExistence type="predicted"/>
<dbReference type="GO" id="GO:0005789">
    <property type="term" value="C:endoplasmic reticulum membrane"/>
    <property type="evidence" value="ECO:0007669"/>
    <property type="project" value="TreeGrafter"/>
</dbReference>
<accession>A0A9W2ZVW1</accession>
<dbReference type="SUPFAM" id="SSF57997">
    <property type="entry name" value="Tropomyosin"/>
    <property type="match status" value="1"/>
</dbReference>
<feature type="region of interest" description="Disordered" evidence="2">
    <location>
        <begin position="38"/>
        <end position="85"/>
    </location>
</feature>
<evidence type="ECO:0000313" key="4">
    <source>
        <dbReference type="Proteomes" id="UP001165740"/>
    </source>
</evidence>
<name>A0A9W2ZVW1_BIOGL</name>
<sequence length="1091" mass="123059">MEVLTILVGVVAFVLSAIIIYCISVFSMREKTFEEVMEEQRRRQEEEREKAKAEKKAEKEQKRKYKKGKPEKVKEKSAQVTEPELKDQKMVNIEIDPEIIEPTESLGLSTALRQRGKKEKVAKPILHNKGEVSLISEKTVEVQHKPIVPKDELELKKKHDSKVVENIEKVKIVPTEAIVTASRQEIKENLPPKKVEKEELKLLKQSTDDVEKRAAKPKPATDDFVLNGSKLISSVKTAKLSDSEVQTLIDILLNRQGVTPIKPAVSETWNKKSQKGDPVSQLKKQLEEKEKALLDEQGVSQSSNAKIKELQKELLSEKTKYAALDKTLQEKNNQHKSEIEAFQLRMQHSHEQSLSKINTLEAKVRQLSEQGNAGGDKNTAVKPSEDNKLVQENKILQETLSQKVKEASSLTDKINQLEKELSNTTKSVQLSESNKKSYELKISQYEEQIKKLEAFQKDTDSVINKKVDEIASELKKSEAKNSSLSSDLQKANSALSVAEVECSSLKTKLEELELHLRKAEASKEVESKLQESEQKRSDLEGNIKNLDKQLADLSRRLNESNAEVNQLQSENKRLSDEIRLVNERLQSAPASNGDIHDNGPSIPSTEHERILADKNKEISELTAGLETQKKAVTSLNTQLDNKTAEVTDLQQQLSQQKSKNNELSSAGITELETSDKAVFLRLFPEVQISDKLSHKEWVVAFEKQAFKKLQNTTDASKVSVLEKENVQLKNEITGLKNTLSEMTSKAESLQKLEAEIANLKSSQSSSLQADSEKYLQLENENLRLKSEVENYRSIVSETENKLHQLEKTIDAEQKKWQEELTQAKSAAKQDTRSLEQVKVLDAVVSQQAGQIEEYRKVLAASASRLVELEEKVSSEEKSWQDKYSSLQSQLHQTKDQLSRLKPQTEEQGSQEDLSDLCFAYHCVEKSLTNIVDELQLRIVSLESELQEAKEKLVVITKEKETVITRVSESHTSSSEVELLQKQINELQSHLDSERKKTKELSLNVVKLNGIIKTGQDALAQEQGIVKKLQESLDSKSVSSGLSEAEEIEQLRTKLSEKQKLLEREMATNKQLSERLAQLGMLAANTESGTSV</sequence>
<dbReference type="RefSeq" id="XP_055879090.1">
    <property type="nucleotide sequence ID" value="XM_056023115.1"/>
</dbReference>
<dbReference type="Gene3D" id="1.20.5.340">
    <property type="match status" value="1"/>
</dbReference>
<dbReference type="PANTHER" id="PTHR18939:SF4">
    <property type="entry name" value="RIBOSOME-BINDING PROTEIN 1"/>
    <property type="match status" value="1"/>
</dbReference>
<feature type="compositionally biased region" description="Basic and acidic residues" evidence="2">
    <location>
        <begin position="38"/>
        <end position="61"/>
    </location>
</feature>
<protein>
    <submittedName>
        <fullName evidence="5">Ribosome-binding protein 1-like isoform X10</fullName>
    </submittedName>
</protein>
<feature type="region of interest" description="Disordered" evidence="2">
    <location>
        <begin position="368"/>
        <end position="388"/>
    </location>
</feature>
<organism evidence="4 5">
    <name type="scientific">Biomphalaria glabrata</name>
    <name type="common">Bloodfluke planorb</name>
    <name type="synonym">Freshwater snail</name>
    <dbReference type="NCBI Taxonomy" id="6526"/>
    <lineage>
        <taxon>Eukaryota</taxon>
        <taxon>Metazoa</taxon>
        <taxon>Spiralia</taxon>
        <taxon>Lophotrochozoa</taxon>
        <taxon>Mollusca</taxon>
        <taxon>Gastropoda</taxon>
        <taxon>Heterobranchia</taxon>
        <taxon>Euthyneura</taxon>
        <taxon>Panpulmonata</taxon>
        <taxon>Hygrophila</taxon>
        <taxon>Lymnaeoidea</taxon>
        <taxon>Planorbidae</taxon>
        <taxon>Biomphalaria</taxon>
    </lineage>
</organism>
<keyword evidence="3" id="KW-0472">Membrane</keyword>
<reference evidence="5" key="1">
    <citation type="submission" date="2025-08" db="UniProtKB">
        <authorList>
            <consortium name="RefSeq"/>
        </authorList>
    </citation>
    <scope>IDENTIFICATION</scope>
</reference>
<dbReference type="PANTHER" id="PTHR18939">
    <property type="entry name" value="RIBOSOME BINDING PROTEIN-1"/>
    <property type="match status" value="1"/>
</dbReference>
<feature type="transmembrane region" description="Helical" evidence="3">
    <location>
        <begin position="6"/>
        <end position="27"/>
    </location>
</feature>
<keyword evidence="3" id="KW-0812">Transmembrane</keyword>
<evidence type="ECO:0000256" key="1">
    <source>
        <dbReference type="SAM" id="Coils"/>
    </source>
</evidence>
<feature type="compositionally biased region" description="Basic and acidic residues" evidence="2">
    <location>
        <begin position="68"/>
        <end position="85"/>
    </location>
</feature>
<feature type="coiled-coil region" evidence="1">
    <location>
        <begin position="625"/>
        <end position="666"/>
    </location>
</feature>
<feature type="coiled-coil region" evidence="1">
    <location>
        <begin position="718"/>
        <end position="815"/>
    </location>
</feature>
<evidence type="ECO:0000256" key="3">
    <source>
        <dbReference type="SAM" id="Phobius"/>
    </source>
</evidence>
<dbReference type="GeneID" id="106055352"/>
<keyword evidence="3" id="KW-1133">Transmembrane helix</keyword>
<evidence type="ECO:0000313" key="5">
    <source>
        <dbReference type="RefSeq" id="XP_055879090.1"/>
    </source>
</evidence>
<dbReference type="Proteomes" id="UP001165740">
    <property type="component" value="Chromosome 3"/>
</dbReference>
<dbReference type="Gene3D" id="1.10.287.510">
    <property type="entry name" value="Helix hairpin bin"/>
    <property type="match status" value="1"/>
</dbReference>
<feature type="coiled-coil region" evidence="1">
    <location>
        <begin position="924"/>
        <end position="1003"/>
    </location>
</feature>
<gene>
    <name evidence="5" type="primary">LOC106055352</name>
</gene>
<feature type="region of interest" description="Disordered" evidence="2">
    <location>
        <begin position="520"/>
        <end position="543"/>
    </location>
</feature>
<evidence type="ECO:0000256" key="2">
    <source>
        <dbReference type="SAM" id="MobiDB-lite"/>
    </source>
</evidence>
<keyword evidence="4" id="KW-1185">Reference proteome</keyword>